<gene>
    <name evidence="2" type="ORF">E2C01_088931</name>
</gene>
<comment type="caution">
    <text evidence="2">The sequence shown here is derived from an EMBL/GenBank/DDBJ whole genome shotgun (WGS) entry which is preliminary data.</text>
</comment>
<organism evidence="2 3">
    <name type="scientific">Portunus trituberculatus</name>
    <name type="common">Swimming crab</name>
    <name type="synonym">Neptunus trituberculatus</name>
    <dbReference type="NCBI Taxonomy" id="210409"/>
    <lineage>
        <taxon>Eukaryota</taxon>
        <taxon>Metazoa</taxon>
        <taxon>Ecdysozoa</taxon>
        <taxon>Arthropoda</taxon>
        <taxon>Crustacea</taxon>
        <taxon>Multicrustacea</taxon>
        <taxon>Malacostraca</taxon>
        <taxon>Eumalacostraca</taxon>
        <taxon>Eucarida</taxon>
        <taxon>Decapoda</taxon>
        <taxon>Pleocyemata</taxon>
        <taxon>Brachyura</taxon>
        <taxon>Eubrachyura</taxon>
        <taxon>Portunoidea</taxon>
        <taxon>Portunidae</taxon>
        <taxon>Portuninae</taxon>
        <taxon>Portunus</taxon>
    </lineage>
</organism>
<dbReference type="Pfam" id="PF20700">
    <property type="entry name" value="Mutator"/>
    <property type="match status" value="1"/>
</dbReference>
<dbReference type="Proteomes" id="UP000324222">
    <property type="component" value="Unassembled WGS sequence"/>
</dbReference>
<feature type="domain" description="Mutator-like transposase" evidence="1">
    <location>
        <begin position="15"/>
        <end position="91"/>
    </location>
</feature>
<proteinExistence type="predicted"/>
<dbReference type="OrthoDB" id="6374276at2759"/>
<evidence type="ECO:0000313" key="2">
    <source>
        <dbReference type="EMBL" id="MPC93790.1"/>
    </source>
</evidence>
<evidence type="ECO:0000259" key="1">
    <source>
        <dbReference type="Pfam" id="PF20700"/>
    </source>
</evidence>
<accession>A0A5B7JAM8</accession>
<name>A0A5B7JAM8_PORTR</name>
<dbReference type="AlphaFoldDB" id="A0A5B7JAM8"/>
<sequence length="91" mass="10191">MGKKKGKASFDEWHQTVHSEKCQRNFTGLSGAMEPEGAVRMWQRSEANGYRYVTFLSDGDSSSFKAVCNMNNGTGPYTNHTVVKEECVNHV</sequence>
<dbReference type="InterPro" id="IPR049012">
    <property type="entry name" value="Mutator_transp_dom"/>
</dbReference>
<keyword evidence="3" id="KW-1185">Reference proteome</keyword>
<reference evidence="2 3" key="1">
    <citation type="submission" date="2019-05" db="EMBL/GenBank/DDBJ databases">
        <title>Another draft genome of Portunus trituberculatus and its Hox gene families provides insights of decapod evolution.</title>
        <authorList>
            <person name="Jeong J.-H."/>
            <person name="Song I."/>
            <person name="Kim S."/>
            <person name="Choi T."/>
            <person name="Kim D."/>
            <person name="Ryu S."/>
            <person name="Kim W."/>
        </authorList>
    </citation>
    <scope>NUCLEOTIDE SEQUENCE [LARGE SCALE GENOMIC DNA]</scope>
    <source>
        <tissue evidence="2">Muscle</tissue>
    </source>
</reference>
<dbReference type="EMBL" id="VSRR010096073">
    <property type="protein sequence ID" value="MPC93790.1"/>
    <property type="molecule type" value="Genomic_DNA"/>
</dbReference>
<evidence type="ECO:0000313" key="3">
    <source>
        <dbReference type="Proteomes" id="UP000324222"/>
    </source>
</evidence>
<protein>
    <recommendedName>
        <fullName evidence="1">Mutator-like transposase domain-containing protein</fullName>
    </recommendedName>
</protein>